<reference evidence="2" key="1">
    <citation type="submission" date="2020-02" db="EMBL/GenBank/DDBJ databases">
        <authorList>
            <person name="Scholz U."/>
            <person name="Mascher M."/>
            <person name="Fiebig A."/>
        </authorList>
    </citation>
    <scope>NUCLEOTIDE SEQUENCE</scope>
</reference>
<accession>A0A7I8KEF1</accession>
<organism evidence="2 3">
    <name type="scientific">Spirodela intermedia</name>
    <name type="common">Intermediate duckweed</name>
    <dbReference type="NCBI Taxonomy" id="51605"/>
    <lineage>
        <taxon>Eukaryota</taxon>
        <taxon>Viridiplantae</taxon>
        <taxon>Streptophyta</taxon>
        <taxon>Embryophyta</taxon>
        <taxon>Tracheophyta</taxon>
        <taxon>Spermatophyta</taxon>
        <taxon>Magnoliopsida</taxon>
        <taxon>Liliopsida</taxon>
        <taxon>Araceae</taxon>
        <taxon>Lemnoideae</taxon>
        <taxon>Spirodela</taxon>
    </lineage>
</organism>
<keyword evidence="3" id="KW-1185">Reference proteome</keyword>
<feature type="region of interest" description="Disordered" evidence="1">
    <location>
        <begin position="109"/>
        <end position="156"/>
    </location>
</feature>
<proteinExistence type="predicted"/>
<name>A0A7I8KEF1_SPIIN</name>
<dbReference type="OrthoDB" id="1924112at2759"/>
<dbReference type="PANTHER" id="PTHR36373:SF1">
    <property type="entry name" value="EXPRESSED PROTEIN"/>
    <property type="match status" value="1"/>
</dbReference>
<dbReference type="Proteomes" id="UP000663760">
    <property type="component" value="Chromosome 4"/>
</dbReference>
<evidence type="ECO:0000313" key="3">
    <source>
        <dbReference type="Proteomes" id="UP000663760"/>
    </source>
</evidence>
<dbReference type="AlphaFoldDB" id="A0A7I8KEF1"/>
<protein>
    <submittedName>
        <fullName evidence="2">Uncharacterized protein</fullName>
    </submittedName>
</protein>
<dbReference type="EMBL" id="LR746267">
    <property type="protein sequence ID" value="CAA7395468.1"/>
    <property type="molecule type" value="Genomic_DNA"/>
</dbReference>
<evidence type="ECO:0000313" key="2">
    <source>
        <dbReference type="EMBL" id="CAA7395468.1"/>
    </source>
</evidence>
<evidence type="ECO:0000256" key="1">
    <source>
        <dbReference type="SAM" id="MobiDB-lite"/>
    </source>
</evidence>
<gene>
    <name evidence="2" type="ORF">SI8410_04006129</name>
</gene>
<feature type="region of interest" description="Disordered" evidence="1">
    <location>
        <begin position="316"/>
        <end position="335"/>
    </location>
</feature>
<sequence length="353" mass="39158">MEPADIDWNRLEWRFVKDDLYEHFDAPKWVDFSPSPKSFSPSSVPKDEAWFCRPDCRHPKTAEDFLHLRPSPTGDQRKGLLSSSSSFVPVKVGKTFTSPLGERNFNKNSILRDANLKRRGAPLPPAGESPKSKLPGKTKKSREDLENQDPNLCPATPDRATAKILLKETIKSSAERQEPPPLSLPARNLFPKKEILTQISEFCNEIKKLAMPRRDRNGGHSGEEHQDATNTLGERKIDGKVEEEGMENLRIPPPEPMKEGVKLGLLQEVRSCPPTPQRFASPLASQKKTAATATAAASVKSVPPGILREMVEIDIDDDDDDGGVDNGMTHSPASSGSKTLDLFWFLKPCASYI</sequence>
<dbReference type="PANTHER" id="PTHR36373">
    <property type="entry name" value="EXPRESSED PROTEIN"/>
    <property type="match status" value="1"/>
</dbReference>